<name>A0A4R5UKM0_9HYPH</name>
<keyword evidence="4 8" id="KW-1003">Cell membrane</keyword>
<comment type="similarity">
    <text evidence="2 8">Belongs to the 4-toluene sulfonate uptake permease (TSUP) (TC 2.A.102) family.</text>
</comment>
<evidence type="ECO:0000256" key="8">
    <source>
        <dbReference type="RuleBase" id="RU363041"/>
    </source>
</evidence>
<feature type="transmembrane region" description="Helical" evidence="8">
    <location>
        <begin position="122"/>
        <end position="141"/>
    </location>
</feature>
<dbReference type="AlphaFoldDB" id="A0A4R5UKM0"/>
<feature type="transmembrane region" description="Helical" evidence="8">
    <location>
        <begin position="212"/>
        <end position="232"/>
    </location>
</feature>
<feature type="transmembrane region" description="Helical" evidence="8">
    <location>
        <begin position="189"/>
        <end position="206"/>
    </location>
</feature>
<proteinExistence type="inferred from homology"/>
<keyword evidence="10" id="KW-1185">Reference proteome</keyword>
<feature type="transmembrane region" description="Helical" evidence="8">
    <location>
        <begin position="153"/>
        <end position="177"/>
    </location>
</feature>
<evidence type="ECO:0000256" key="3">
    <source>
        <dbReference type="ARBA" id="ARBA00022448"/>
    </source>
</evidence>
<feature type="transmembrane region" description="Helical" evidence="8">
    <location>
        <begin position="28"/>
        <end position="53"/>
    </location>
</feature>
<gene>
    <name evidence="9" type="ORF">E2F50_11285</name>
</gene>
<evidence type="ECO:0000256" key="5">
    <source>
        <dbReference type="ARBA" id="ARBA00022692"/>
    </source>
</evidence>
<keyword evidence="5 8" id="KW-0812">Transmembrane</keyword>
<evidence type="ECO:0000313" key="9">
    <source>
        <dbReference type="EMBL" id="TDK37436.1"/>
    </source>
</evidence>
<dbReference type="RefSeq" id="WP_133316203.1">
    <property type="nucleotide sequence ID" value="NZ_SMTL01000002.1"/>
</dbReference>
<sequence>MAPGNDFPFPASWPLLDAWLPDFSLPQLAFVFGAALVAGLARGFSGFGGALIFVPLAGAATNPKIASGLLLVIDGLLTLGMVPDGFRRANRREVATMLAGALFGVPAGTALLALMPSTTLRWMISVLVLCLLLFLISGWRYHRTPKTPLTVGVGALAGLFGGAAQMSGPPIVAYWLGGAIAPQTVRANLVLYFALSTLISATSYLIGGILTAQVLALSILVGPAYGLGLFFGSRLFGLASERTFRRICFSLIAAAALIGLPLFDSLRP</sequence>
<dbReference type="Proteomes" id="UP000295238">
    <property type="component" value="Unassembled WGS sequence"/>
</dbReference>
<feature type="transmembrane region" description="Helical" evidence="8">
    <location>
        <begin position="244"/>
        <end position="263"/>
    </location>
</feature>
<reference evidence="9 10" key="1">
    <citation type="submission" date="2019-03" db="EMBL/GenBank/DDBJ databases">
        <title>Rhizobium sp. nov., an bacterium isolated from biocrust in Mu Us Desert.</title>
        <authorList>
            <person name="Lixiong L."/>
        </authorList>
    </citation>
    <scope>NUCLEOTIDE SEQUENCE [LARGE SCALE GENOMIC DNA]</scope>
    <source>
        <strain evidence="9 10">SPY-1</strain>
    </source>
</reference>
<keyword evidence="6 8" id="KW-1133">Transmembrane helix</keyword>
<keyword evidence="7 8" id="KW-0472">Membrane</keyword>
<comment type="subcellular location">
    <subcellularLocation>
        <location evidence="1 8">Cell membrane</location>
        <topology evidence="1 8">Multi-pass membrane protein</topology>
    </subcellularLocation>
</comment>
<dbReference type="GO" id="GO:0005886">
    <property type="term" value="C:plasma membrane"/>
    <property type="evidence" value="ECO:0007669"/>
    <property type="project" value="UniProtKB-SubCell"/>
</dbReference>
<dbReference type="InterPro" id="IPR002781">
    <property type="entry name" value="TM_pro_TauE-like"/>
</dbReference>
<dbReference type="PANTHER" id="PTHR30269:SF37">
    <property type="entry name" value="MEMBRANE TRANSPORTER PROTEIN"/>
    <property type="match status" value="1"/>
</dbReference>
<keyword evidence="3" id="KW-0813">Transport</keyword>
<protein>
    <recommendedName>
        <fullName evidence="8">Probable membrane transporter protein</fullName>
    </recommendedName>
</protein>
<evidence type="ECO:0000256" key="4">
    <source>
        <dbReference type="ARBA" id="ARBA00022475"/>
    </source>
</evidence>
<accession>A0A4R5UKM0</accession>
<evidence type="ECO:0000256" key="2">
    <source>
        <dbReference type="ARBA" id="ARBA00009142"/>
    </source>
</evidence>
<evidence type="ECO:0000256" key="6">
    <source>
        <dbReference type="ARBA" id="ARBA00022989"/>
    </source>
</evidence>
<dbReference type="PANTHER" id="PTHR30269">
    <property type="entry name" value="TRANSMEMBRANE PROTEIN YFCA"/>
    <property type="match status" value="1"/>
</dbReference>
<comment type="caution">
    <text evidence="9">The sequence shown here is derived from an EMBL/GenBank/DDBJ whole genome shotgun (WGS) entry which is preliminary data.</text>
</comment>
<evidence type="ECO:0000256" key="7">
    <source>
        <dbReference type="ARBA" id="ARBA00023136"/>
    </source>
</evidence>
<organism evidence="9 10">
    <name type="scientific">Rhizobium deserti</name>
    <dbReference type="NCBI Taxonomy" id="2547961"/>
    <lineage>
        <taxon>Bacteria</taxon>
        <taxon>Pseudomonadati</taxon>
        <taxon>Pseudomonadota</taxon>
        <taxon>Alphaproteobacteria</taxon>
        <taxon>Hyphomicrobiales</taxon>
        <taxon>Rhizobiaceae</taxon>
        <taxon>Rhizobium/Agrobacterium group</taxon>
        <taxon>Rhizobium</taxon>
    </lineage>
</organism>
<feature type="transmembrane region" description="Helical" evidence="8">
    <location>
        <begin position="94"/>
        <end position="115"/>
    </location>
</feature>
<dbReference type="Pfam" id="PF01925">
    <property type="entry name" value="TauE"/>
    <property type="match status" value="1"/>
</dbReference>
<dbReference type="EMBL" id="SMTL01000002">
    <property type="protein sequence ID" value="TDK37436.1"/>
    <property type="molecule type" value="Genomic_DNA"/>
</dbReference>
<dbReference type="InterPro" id="IPR052017">
    <property type="entry name" value="TSUP"/>
</dbReference>
<evidence type="ECO:0000256" key="1">
    <source>
        <dbReference type="ARBA" id="ARBA00004651"/>
    </source>
</evidence>
<evidence type="ECO:0000313" key="10">
    <source>
        <dbReference type="Proteomes" id="UP000295238"/>
    </source>
</evidence>
<dbReference type="OrthoDB" id="9795324at2"/>